<feature type="compositionally biased region" description="Pro residues" evidence="5">
    <location>
        <begin position="370"/>
        <end position="381"/>
    </location>
</feature>
<feature type="compositionally biased region" description="Low complexity" evidence="5">
    <location>
        <begin position="382"/>
        <end position="404"/>
    </location>
</feature>
<evidence type="ECO:0000256" key="2">
    <source>
        <dbReference type="ARBA" id="ARBA00022574"/>
    </source>
</evidence>
<protein>
    <submittedName>
        <fullName evidence="6">WD_REPEATS_REGION domain-containing protein</fullName>
    </submittedName>
</protein>
<feature type="compositionally biased region" description="Low complexity" evidence="5">
    <location>
        <begin position="469"/>
        <end position="496"/>
    </location>
</feature>
<evidence type="ECO:0000256" key="3">
    <source>
        <dbReference type="ARBA" id="ARBA00022737"/>
    </source>
</evidence>
<dbReference type="STRING" id="7398.A0A1A9ZJH4"/>
<evidence type="ECO:0000313" key="7">
    <source>
        <dbReference type="Proteomes" id="UP000092445"/>
    </source>
</evidence>
<dbReference type="GO" id="GO:0080008">
    <property type="term" value="C:Cul4-RING E3 ubiquitin ligase complex"/>
    <property type="evidence" value="ECO:0007669"/>
    <property type="project" value="TreeGrafter"/>
</dbReference>
<evidence type="ECO:0000256" key="4">
    <source>
        <dbReference type="PROSITE-ProRule" id="PRU00221"/>
    </source>
</evidence>
<dbReference type="AlphaFoldDB" id="A0A1A9ZJH4"/>
<dbReference type="Pfam" id="PF00400">
    <property type="entry name" value="WD40"/>
    <property type="match status" value="3"/>
</dbReference>
<name>A0A1A9ZJH4_GLOPL</name>
<evidence type="ECO:0000313" key="6">
    <source>
        <dbReference type="EnsemblMetazoa" id="GPAI016812-PA"/>
    </source>
</evidence>
<keyword evidence="3" id="KW-0677">Repeat</keyword>
<reference evidence="7" key="1">
    <citation type="submission" date="2014-03" db="EMBL/GenBank/DDBJ databases">
        <authorList>
            <person name="Aksoy S."/>
            <person name="Warren W."/>
            <person name="Wilson R.K."/>
        </authorList>
    </citation>
    <scope>NUCLEOTIDE SEQUENCE [LARGE SCALE GENOMIC DNA]</scope>
    <source>
        <strain evidence="7">IAEA</strain>
    </source>
</reference>
<dbReference type="InterPro" id="IPR036322">
    <property type="entry name" value="WD40_repeat_dom_sf"/>
</dbReference>
<reference evidence="6" key="2">
    <citation type="submission" date="2020-05" db="UniProtKB">
        <authorList>
            <consortium name="EnsemblMetazoa"/>
        </authorList>
    </citation>
    <scope>IDENTIFICATION</scope>
    <source>
        <strain evidence="6">IAEA</strain>
    </source>
</reference>
<accession>A0A1A9ZJH4</accession>
<dbReference type="FunFam" id="2.130.10.10:FF:000661">
    <property type="entry name" value="Uncharacterized protein, isoform A"/>
    <property type="match status" value="1"/>
</dbReference>
<feature type="region of interest" description="Disordered" evidence="5">
    <location>
        <begin position="314"/>
        <end position="408"/>
    </location>
</feature>
<comment type="similarity">
    <text evidence="1">Belongs to the WD repeat DCAF10 family.</text>
</comment>
<dbReference type="InterPro" id="IPR015943">
    <property type="entry name" value="WD40/YVTN_repeat-like_dom_sf"/>
</dbReference>
<dbReference type="EnsemblMetazoa" id="GPAI016812-RA">
    <property type="protein sequence ID" value="GPAI016812-PA"/>
    <property type="gene ID" value="GPAI016812"/>
</dbReference>
<proteinExistence type="inferred from homology"/>
<dbReference type="Gene3D" id="2.130.10.10">
    <property type="entry name" value="YVTN repeat-like/Quinoprotein amine dehydrogenase"/>
    <property type="match status" value="1"/>
</dbReference>
<dbReference type="PANTHER" id="PTHR14588:SF2">
    <property type="entry name" value="DDB1- AND CUL4-ASSOCIATED FACTOR 10"/>
    <property type="match status" value="1"/>
</dbReference>
<dbReference type="InterPro" id="IPR019775">
    <property type="entry name" value="WD40_repeat_CS"/>
</dbReference>
<dbReference type="VEuPathDB" id="VectorBase:GPAI016812"/>
<keyword evidence="2 4" id="KW-0853">WD repeat</keyword>
<dbReference type="PANTHER" id="PTHR14588">
    <property type="entry name" value="DDB1- AND CUL4-ASSOCIATED FACTOR 10"/>
    <property type="match status" value="1"/>
</dbReference>
<dbReference type="PROSITE" id="PS50294">
    <property type="entry name" value="WD_REPEATS_REGION"/>
    <property type="match status" value="2"/>
</dbReference>
<feature type="region of interest" description="Disordered" evidence="5">
    <location>
        <begin position="465"/>
        <end position="530"/>
    </location>
</feature>
<evidence type="ECO:0000256" key="5">
    <source>
        <dbReference type="SAM" id="MobiDB-lite"/>
    </source>
</evidence>
<feature type="repeat" description="WD" evidence="4">
    <location>
        <begin position="132"/>
        <end position="167"/>
    </location>
</feature>
<feature type="repeat" description="WD" evidence="4">
    <location>
        <begin position="90"/>
        <end position="123"/>
    </location>
</feature>
<organism evidence="6 7">
    <name type="scientific">Glossina pallidipes</name>
    <name type="common">Tsetse fly</name>
    <dbReference type="NCBI Taxonomy" id="7398"/>
    <lineage>
        <taxon>Eukaryota</taxon>
        <taxon>Metazoa</taxon>
        <taxon>Ecdysozoa</taxon>
        <taxon>Arthropoda</taxon>
        <taxon>Hexapoda</taxon>
        <taxon>Insecta</taxon>
        <taxon>Pterygota</taxon>
        <taxon>Neoptera</taxon>
        <taxon>Endopterygota</taxon>
        <taxon>Diptera</taxon>
        <taxon>Brachycera</taxon>
        <taxon>Muscomorpha</taxon>
        <taxon>Hippoboscoidea</taxon>
        <taxon>Glossinidae</taxon>
        <taxon>Glossina</taxon>
    </lineage>
</organism>
<dbReference type="PROSITE" id="PS50082">
    <property type="entry name" value="WD_REPEATS_2"/>
    <property type="match status" value="2"/>
</dbReference>
<keyword evidence="7" id="KW-1185">Reference proteome</keyword>
<dbReference type="InterPro" id="IPR001680">
    <property type="entry name" value="WD40_rpt"/>
</dbReference>
<sequence>MSLNRWIQRREYGWPLQRGDRDLIMHRVYSSIQDHKHWNDLNNKPNQMSEFGAVFNLEFSPEGNVLVAACEKKSILLFDAITTKQTHKITDAHSDNVNCIKFLDDRMFATCSDDTTVALWDLRYLKMKVRSLHGHSNWVKNIEYSQNDKLLVTSGFDGSIFTWDINSHTEQGLIYQKVFHTSGLMRCRLSPDGSKLVICSTGGYLMIIHSLDLTTLHKDLCGFRPSMYRLMQMGHQYIPQAAKFDHVFSKKQKKNRVELVTDFPEDNDAEVVLALQIHPCGHSILSRNISYDEKTEWSCIHNINEEPGDITERMVDTTSSRRKRKLTCGSNDELPNHLADEESGDSTDEVRYSISRRQRTLRSRLTGRTAPPPPPPPPPPISSSSTSSSNNANSQNNDQQQVANRPESFVPDIWAAEVTVEERAIRQNRARTSNSVTGYNYVYAISSGVLPAAAASLATAQRNSTGNASLRGSNNTNSSNNSNSNSRRRISLSLNNDGESPSIRLRSSFSDLDPSNDGSSTSSSDSPPPIPIERIRVRACQYGGRQIFQNPKKLMYYIVEPNKGKGFIKEPCFSADGRIICSPYDNGIRLLGFTDTCSEYPRHSSAIEVIKREPRPLVVIKEIKVHQNIVLSTKFSPREPLLVTGCKNGKIVWYHPNL</sequence>
<evidence type="ECO:0000256" key="1">
    <source>
        <dbReference type="ARBA" id="ARBA00005903"/>
    </source>
</evidence>
<dbReference type="SMART" id="SM00320">
    <property type="entry name" value="WD40"/>
    <property type="match status" value="5"/>
</dbReference>
<feature type="compositionally biased region" description="Low complexity" evidence="5">
    <location>
        <begin position="513"/>
        <end position="525"/>
    </location>
</feature>
<dbReference type="SUPFAM" id="SSF50978">
    <property type="entry name" value="WD40 repeat-like"/>
    <property type="match status" value="1"/>
</dbReference>
<dbReference type="PROSITE" id="PS00678">
    <property type="entry name" value="WD_REPEATS_1"/>
    <property type="match status" value="1"/>
</dbReference>
<dbReference type="Proteomes" id="UP000092445">
    <property type="component" value="Unassembled WGS sequence"/>
</dbReference>
<dbReference type="InterPro" id="IPR039085">
    <property type="entry name" value="DCA10"/>
</dbReference>